<sequence>MTATHLLGIGSLALVLLVPGLLVGVAAGLRGWVLLGAAPVLTYGVVSVFAPYFPGLLPRWSVWALLLSAAITAAVVGVVRFVAQRWLGRFQEPFTMPSRWSWYHHAGVVLAIGVAAGVGLLVTYRATAGFTGVHQFWDAMFHANATRYISDTGQSAPIALRIINAPDNPDFYYPNTYHVLLATAVQMSGLAIPDAMNIGGGALAGSLALGVAALVRVTSGRPAVAGASALVSCAVGAFPAGLQYFGPLWPFAAGIVVIPAFLALFTTAVRCRQVGVLVATAVGAMGLSALHPSAALAAGVYGGGWLLFRWVGARKVPLREVGALAVMGVVAAVFVVPQFLAATATAGNATVSWPLISVPGQAFGSIMLLNSDTPYPQWWLVVPLVVGLFAVRRMDGLRWLLLGGGFFVALFVLAASYKGFLVRLLTNPWWNDTWRFAGLVAIAQVVVIGFGLVVIRDKVVEWAGRARAGLADSRGVKLGTLAAVVLLLVVGTGGLYRDLNRWVITRAYGDGPTVSAKEREAMDKLRELVRPGELVMNDPQDGSPWMWALDGVQPVFGHAVIPSADYKVIGPDRVRLFEHFDELDDDSAVDAIIRKNRIAYAYIGNGFASPSSKRALGMDALDSARSLKLVYENPDARIYQVVLPGGATPG</sequence>
<feature type="transmembrane region" description="Helical" evidence="1">
    <location>
        <begin position="436"/>
        <end position="455"/>
    </location>
</feature>
<feature type="transmembrane region" description="Helical" evidence="1">
    <location>
        <begin position="399"/>
        <end position="416"/>
    </location>
</feature>
<keyword evidence="1" id="KW-1133">Transmembrane helix</keyword>
<dbReference type="Pfam" id="PF20176">
    <property type="entry name" value="DUF6541"/>
    <property type="match status" value="1"/>
</dbReference>
<feature type="transmembrane region" description="Helical" evidence="1">
    <location>
        <begin position="276"/>
        <end position="301"/>
    </location>
</feature>
<dbReference type="RefSeq" id="WP_075976788.1">
    <property type="nucleotide sequence ID" value="NZ_MKQR01000023.1"/>
</dbReference>
<organism evidence="2 3">
    <name type="scientific">Actinokineospora bangkokensis</name>
    <dbReference type="NCBI Taxonomy" id="1193682"/>
    <lineage>
        <taxon>Bacteria</taxon>
        <taxon>Bacillati</taxon>
        <taxon>Actinomycetota</taxon>
        <taxon>Actinomycetes</taxon>
        <taxon>Pseudonocardiales</taxon>
        <taxon>Pseudonocardiaceae</taxon>
        <taxon>Actinokineospora</taxon>
    </lineage>
</organism>
<evidence type="ECO:0000313" key="3">
    <source>
        <dbReference type="Proteomes" id="UP000186040"/>
    </source>
</evidence>
<gene>
    <name evidence="2" type="ORF">BJP25_00655</name>
</gene>
<feature type="transmembrane region" description="Helical" evidence="1">
    <location>
        <begin position="102"/>
        <end position="124"/>
    </location>
</feature>
<dbReference type="InterPro" id="IPR046671">
    <property type="entry name" value="DUF6541"/>
</dbReference>
<keyword evidence="3" id="KW-1185">Reference proteome</keyword>
<feature type="transmembrane region" description="Helical" evidence="1">
    <location>
        <begin position="476"/>
        <end position="496"/>
    </location>
</feature>
<accession>A0A1Q9LHA4</accession>
<evidence type="ECO:0000313" key="2">
    <source>
        <dbReference type="EMBL" id="OLR91390.1"/>
    </source>
</evidence>
<dbReference type="Proteomes" id="UP000186040">
    <property type="component" value="Unassembled WGS sequence"/>
</dbReference>
<name>A0A1Q9LHA4_9PSEU</name>
<protein>
    <recommendedName>
        <fullName evidence="4">Copper-transporting ATPase</fullName>
    </recommendedName>
</protein>
<feature type="transmembrane region" description="Helical" evidence="1">
    <location>
        <begin position="6"/>
        <end position="25"/>
    </location>
</feature>
<feature type="transmembrane region" description="Helical" evidence="1">
    <location>
        <begin position="195"/>
        <end position="215"/>
    </location>
</feature>
<reference evidence="2 3" key="1">
    <citation type="submission" date="2016-10" db="EMBL/GenBank/DDBJ databases">
        <title>The Draft Genome Sequence of Actinokineospora bangkokensis 44EHWT reveals the biosynthetic pathway of antifungal compounds Thailandins with unusual extender unit butylmalonyl-CoA.</title>
        <authorList>
            <person name="Greule A."/>
            <person name="Intra B."/>
            <person name="Flemming S."/>
            <person name="Rommel M.G."/>
            <person name="Panbangred W."/>
            <person name="Bechthold A."/>
        </authorList>
    </citation>
    <scope>NUCLEOTIDE SEQUENCE [LARGE SCALE GENOMIC DNA]</scope>
    <source>
        <strain evidence="2 3">44EHW</strain>
    </source>
</reference>
<feature type="transmembrane region" description="Helical" evidence="1">
    <location>
        <begin position="32"/>
        <end position="54"/>
    </location>
</feature>
<dbReference type="AlphaFoldDB" id="A0A1Q9LHA4"/>
<feature type="transmembrane region" description="Helical" evidence="1">
    <location>
        <begin position="248"/>
        <end position="269"/>
    </location>
</feature>
<feature type="transmembrane region" description="Helical" evidence="1">
    <location>
        <begin position="375"/>
        <end position="392"/>
    </location>
</feature>
<feature type="transmembrane region" description="Helical" evidence="1">
    <location>
        <begin position="321"/>
        <end position="344"/>
    </location>
</feature>
<keyword evidence="1" id="KW-0472">Membrane</keyword>
<dbReference type="EMBL" id="MKQR01000023">
    <property type="protein sequence ID" value="OLR91390.1"/>
    <property type="molecule type" value="Genomic_DNA"/>
</dbReference>
<comment type="caution">
    <text evidence="2">The sequence shown here is derived from an EMBL/GenBank/DDBJ whole genome shotgun (WGS) entry which is preliminary data.</text>
</comment>
<evidence type="ECO:0008006" key="4">
    <source>
        <dbReference type="Google" id="ProtNLM"/>
    </source>
</evidence>
<evidence type="ECO:0000256" key="1">
    <source>
        <dbReference type="SAM" id="Phobius"/>
    </source>
</evidence>
<keyword evidence="1" id="KW-0812">Transmembrane</keyword>
<feature type="transmembrane region" description="Helical" evidence="1">
    <location>
        <begin position="222"/>
        <end position="242"/>
    </location>
</feature>
<proteinExistence type="predicted"/>
<dbReference type="STRING" id="1193682.BJP25_00655"/>
<dbReference type="OrthoDB" id="3251757at2"/>
<feature type="transmembrane region" description="Helical" evidence="1">
    <location>
        <begin position="60"/>
        <end position="82"/>
    </location>
</feature>